<dbReference type="AlphaFoldDB" id="A0A378JN29"/>
<dbReference type="Proteomes" id="UP000254794">
    <property type="component" value="Unassembled WGS sequence"/>
</dbReference>
<dbReference type="Pfam" id="PF14328">
    <property type="entry name" value="DUF4385"/>
    <property type="match status" value="1"/>
</dbReference>
<dbReference type="OrthoDB" id="65486at2"/>
<evidence type="ECO:0000256" key="1">
    <source>
        <dbReference type="SAM" id="MobiDB-lite"/>
    </source>
</evidence>
<keyword evidence="3" id="KW-1185">Reference proteome</keyword>
<evidence type="ECO:0000313" key="3">
    <source>
        <dbReference type="Proteomes" id="UP000254794"/>
    </source>
</evidence>
<evidence type="ECO:0000313" key="2">
    <source>
        <dbReference type="EMBL" id="STX51693.1"/>
    </source>
</evidence>
<dbReference type="EMBL" id="UGOD01000001">
    <property type="protein sequence ID" value="STX51693.1"/>
    <property type="molecule type" value="Genomic_DNA"/>
</dbReference>
<name>A0A378JN29_9GAMM</name>
<organism evidence="2 3">
    <name type="scientific">Legionella busanensis</name>
    <dbReference type="NCBI Taxonomy" id="190655"/>
    <lineage>
        <taxon>Bacteria</taxon>
        <taxon>Pseudomonadati</taxon>
        <taxon>Pseudomonadota</taxon>
        <taxon>Gammaproteobacteria</taxon>
        <taxon>Legionellales</taxon>
        <taxon>Legionellaceae</taxon>
        <taxon>Legionella</taxon>
    </lineage>
</organism>
<gene>
    <name evidence="2" type="ORF">NCTC13316_01789</name>
</gene>
<sequence>MDKTSYANKYRNIDFRAHPELYTIGKGEQGVLIAEPYKSEILPHWRFKTPEIAQKSAEAIYELYLDYREKNDFVGMDMARKFLQMGFTRSRRYANHADGRKYNNDGTIKAQDSHSESSPKAQSAQIFLSVYHKVINDNQYQQMKKAHLLLEKKRTT</sequence>
<feature type="region of interest" description="Disordered" evidence="1">
    <location>
        <begin position="98"/>
        <end position="119"/>
    </location>
</feature>
<proteinExistence type="predicted"/>
<evidence type="ECO:0008006" key="4">
    <source>
        <dbReference type="Google" id="ProtNLM"/>
    </source>
</evidence>
<dbReference type="InterPro" id="IPR025494">
    <property type="entry name" value="DUF4385"/>
</dbReference>
<reference evidence="2 3" key="1">
    <citation type="submission" date="2018-06" db="EMBL/GenBank/DDBJ databases">
        <authorList>
            <consortium name="Pathogen Informatics"/>
            <person name="Doyle S."/>
        </authorList>
    </citation>
    <scope>NUCLEOTIDE SEQUENCE [LARGE SCALE GENOMIC DNA]</scope>
    <source>
        <strain evidence="2 3">NCTC13316</strain>
    </source>
</reference>
<protein>
    <recommendedName>
        <fullName evidence="4">Cytoplasmic protein</fullName>
    </recommendedName>
</protein>
<dbReference type="RefSeq" id="WP_115331313.1">
    <property type="nucleotide sequence ID" value="NZ_CAAAHP010000002.1"/>
</dbReference>
<accession>A0A378JN29</accession>